<dbReference type="EMBL" id="PDCK01000040">
    <property type="protein sequence ID" value="PRQ49534.1"/>
    <property type="molecule type" value="Genomic_DNA"/>
</dbReference>
<dbReference type="STRING" id="74649.A0A2P6RSX2"/>
<keyword evidence="2" id="KW-1185">Reference proteome</keyword>
<evidence type="ECO:0000313" key="1">
    <source>
        <dbReference type="EMBL" id="PRQ49534.1"/>
    </source>
</evidence>
<evidence type="ECO:0000313" key="2">
    <source>
        <dbReference type="Proteomes" id="UP000238479"/>
    </source>
</evidence>
<accession>A0A2P6RSX2</accession>
<protein>
    <submittedName>
        <fullName evidence="1">Uncharacterized protein</fullName>
    </submittedName>
</protein>
<dbReference type="Proteomes" id="UP000238479">
    <property type="component" value="Chromosome 2"/>
</dbReference>
<dbReference type="AlphaFoldDB" id="A0A2P6RSX2"/>
<gene>
    <name evidence="1" type="ORF">RchiOBHm_Chr2g0123001</name>
</gene>
<organism evidence="1 2">
    <name type="scientific">Rosa chinensis</name>
    <name type="common">China rose</name>
    <dbReference type="NCBI Taxonomy" id="74649"/>
    <lineage>
        <taxon>Eukaryota</taxon>
        <taxon>Viridiplantae</taxon>
        <taxon>Streptophyta</taxon>
        <taxon>Embryophyta</taxon>
        <taxon>Tracheophyta</taxon>
        <taxon>Spermatophyta</taxon>
        <taxon>Magnoliopsida</taxon>
        <taxon>eudicotyledons</taxon>
        <taxon>Gunneridae</taxon>
        <taxon>Pentapetalae</taxon>
        <taxon>rosids</taxon>
        <taxon>fabids</taxon>
        <taxon>Rosales</taxon>
        <taxon>Rosaceae</taxon>
        <taxon>Rosoideae</taxon>
        <taxon>Rosoideae incertae sedis</taxon>
        <taxon>Rosa</taxon>
    </lineage>
</organism>
<name>A0A2P6RSX2_ROSCH</name>
<sequence>MFFTCYWYPYRNIFSLVDELEIKPFTNWTKFAQYSAEGLEALRCVNTGKNVLQVEFLVFRDPPQLPTPLGTSYYS</sequence>
<comment type="caution">
    <text evidence="1">The sequence shown here is derived from an EMBL/GenBank/DDBJ whole genome shotgun (WGS) entry which is preliminary data.</text>
</comment>
<dbReference type="Gramene" id="PRQ49534">
    <property type="protein sequence ID" value="PRQ49534"/>
    <property type="gene ID" value="RchiOBHm_Chr2g0123001"/>
</dbReference>
<proteinExistence type="predicted"/>
<reference evidence="1 2" key="1">
    <citation type="journal article" date="2018" name="Nat. Genet.">
        <title>The Rosa genome provides new insights in the design of modern roses.</title>
        <authorList>
            <person name="Bendahmane M."/>
        </authorList>
    </citation>
    <scope>NUCLEOTIDE SEQUENCE [LARGE SCALE GENOMIC DNA]</scope>
    <source>
        <strain evidence="2">cv. Old Blush</strain>
    </source>
</reference>